<dbReference type="PANTHER" id="PTHR10799">
    <property type="entry name" value="SNF2/RAD54 HELICASE FAMILY"/>
    <property type="match status" value="1"/>
</dbReference>
<dbReference type="InterPro" id="IPR027417">
    <property type="entry name" value="P-loop_NTPase"/>
</dbReference>
<evidence type="ECO:0000313" key="2">
    <source>
        <dbReference type="EMBL" id="SEB21586.1"/>
    </source>
</evidence>
<dbReference type="InterPro" id="IPR038718">
    <property type="entry name" value="SNF2-like_sf"/>
</dbReference>
<reference evidence="2 3" key="1">
    <citation type="submission" date="2016-10" db="EMBL/GenBank/DDBJ databases">
        <authorList>
            <person name="de Groot N.N."/>
        </authorList>
    </citation>
    <scope>NUCLEOTIDE SEQUENCE [LARGE SCALE GENOMIC DNA]</scope>
    <source>
        <strain evidence="2 3">DSM 19033</strain>
    </source>
</reference>
<accession>A0A1H4HJ11</accession>
<gene>
    <name evidence="2" type="ORF">SAMN05443550_12031</name>
</gene>
<dbReference type="STRING" id="425514.SAMN05443550_12031"/>
<dbReference type="SUPFAM" id="SSF52540">
    <property type="entry name" value="P-loop containing nucleoside triphosphate hydrolases"/>
    <property type="match status" value="1"/>
</dbReference>
<dbReference type="EMBL" id="FNRA01000020">
    <property type="protein sequence ID" value="SEB21586.1"/>
    <property type="molecule type" value="Genomic_DNA"/>
</dbReference>
<sequence>MVKDSKNTPLRKSSTPYKLLLDKDTKLPNPADLIAIEESDAEKYVYFDYEIIDFKGRTITIRSGWRDTYNQEIILINDYILVSCNCGSKITHLCSHVTKLFTRMIEKRDHGYFERFKSYPFTDTIFFNKYLTLKSHYYKDVKAVPKPEFGHIYKFENDIDAERFAPYHSFFLSPVKTKEEDSILVSYAIAAHYDFSIPFLIPCKAILNAEGNAIKSFVNFYNPEFGQERLDSAGKLLHGHSLDFNKLLNFETVHKHYRHATNEEKADLRHIAFNYWKSIVPLLKDQRNLFYHSFYNKLSYKGNLPKNSMRPIALTDDRVSFRFILSEHEGHYKLRHNACINGQDFEVGEVLPAKEPFFFSLKHAPELFYQFFSPEEGQAIGELVKAGGIFTILKNDLEDFNNGILSKLTLSYPVIFKLSKRTEPLGLTVKSKQIRVEDQGEYVAFIPSIVYNEGFDVPVQSGGTEMLQFNKGLFHVVQRNKADELKFKTFFMELHAAFNKQEALPYFYLSKETLRTELWFARTIYNLNDPNVTFTGLENLTGIDFHIQLPDIAVNVQEEKGWFDIGVSVTFGEVELSPEEIQKALKKRSTTLYLSNGKTAHLPDVFFEKLDTVFRSGTITDKGVKLAGQHYTLIDQLYNKVERPDLAKMVAARDKLFSEQENIPLVPVPDNLNAVLRPYQLIGYSWLCHLQSLRWGGLLADDMGLGKTLQVLTLLQHLKNKGFSTAPHLLLAPTSLLYNWQEEAAKFKCAGFSWNGTGKGYCRIK</sequence>
<keyword evidence="3" id="KW-1185">Reference proteome</keyword>
<dbReference type="GO" id="GO:0005524">
    <property type="term" value="F:ATP binding"/>
    <property type="evidence" value="ECO:0007669"/>
    <property type="project" value="InterPro"/>
</dbReference>
<evidence type="ECO:0000259" key="1">
    <source>
        <dbReference type="Pfam" id="PF00176"/>
    </source>
</evidence>
<dbReference type="Gene3D" id="3.40.50.10810">
    <property type="entry name" value="Tandem AAA-ATPase domain"/>
    <property type="match status" value="1"/>
</dbReference>
<dbReference type="Pfam" id="PF00176">
    <property type="entry name" value="SNF2-rel_dom"/>
    <property type="match status" value="1"/>
</dbReference>
<name>A0A1H4HJ11_9SPHI</name>
<dbReference type="AlphaFoldDB" id="A0A1H4HJ11"/>
<feature type="domain" description="SNF2 N-terminal" evidence="1">
    <location>
        <begin position="679"/>
        <end position="747"/>
    </location>
</feature>
<dbReference type="InterPro" id="IPR000330">
    <property type="entry name" value="SNF2_N"/>
</dbReference>
<proteinExistence type="predicted"/>
<protein>
    <submittedName>
        <fullName evidence="2">SNF2 family N-terminal domain-containing protein</fullName>
    </submittedName>
</protein>
<organism evidence="2 3">
    <name type="scientific">Pedobacter hartonius</name>
    <dbReference type="NCBI Taxonomy" id="425514"/>
    <lineage>
        <taxon>Bacteria</taxon>
        <taxon>Pseudomonadati</taxon>
        <taxon>Bacteroidota</taxon>
        <taxon>Sphingobacteriia</taxon>
        <taxon>Sphingobacteriales</taxon>
        <taxon>Sphingobacteriaceae</taxon>
        <taxon>Pedobacter</taxon>
    </lineage>
</organism>
<dbReference type="Proteomes" id="UP000198850">
    <property type="component" value="Unassembled WGS sequence"/>
</dbReference>
<evidence type="ECO:0000313" key="3">
    <source>
        <dbReference type="Proteomes" id="UP000198850"/>
    </source>
</evidence>
<dbReference type="OrthoDB" id="9760715at2"/>